<feature type="transmembrane region" description="Helical" evidence="7">
    <location>
        <begin position="170"/>
        <end position="191"/>
    </location>
</feature>
<evidence type="ECO:0000313" key="10">
    <source>
        <dbReference type="Proteomes" id="UP000824099"/>
    </source>
</evidence>
<dbReference type="PANTHER" id="PTHR30012:SF0">
    <property type="entry name" value="TYPE II SECRETION SYSTEM PROTEIN F-RELATED"/>
    <property type="match status" value="1"/>
</dbReference>
<feature type="transmembrane region" description="Helical" evidence="7">
    <location>
        <begin position="370"/>
        <end position="395"/>
    </location>
</feature>
<dbReference type="InterPro" id="IPR003004">
    <property type="entry name" value="GspF/PilC"/>
</dbReference>
<evidence type="ECO:0000256" key="3">
    <source>
        <dbReference type="ARBA" id="ARBA00022475"/>
    </source>
</evidence>
<dbReference type="AlphaFoldDB" id="A0A9D1SLE0"/>
<keyword evidence="5 7" id="KW-1133">Transmembrane helix</keyword>
<sequence length="401" mass="44847">MAVYQWQARDKKGKKYNGELWAENERDVASFVRANFGYVIGIHECKNYFEQIKAWLPMKEKQNNVALENFFKELSILLNSGITLLRALEMFNSKTDGSLKQSSKKLIDELKSGKSLAEAMSKQTKIFPVATVKVVDAGENSGSLSVLMSALANYYAQQNNLYRFLKNICIYPTLLVCFMLSTLIFFVIKVLPMFSELYMSLGIEVPTLLAHISFIANLVDDNPVKTSCLFLFFCGTVFLQRKRIKEYCLFLPGINLCYKRAMEERYCRMLSIMLTSGIPIMQAFRAAGEALQSKRMQEKSLLTCLAISRGASVTKAMSLHGNLLSDSTMEMISIGEDSGQLAELLEKAAVVADAKLQNDLKKAKAAFEPVLLVFLAVLIGGLLYLVISPVTGLIAELPEYI</sequence>
<evidence type="ECO:0000256" key="4">
    <source>
        <dbReference type="ARBA" id="ARBA00022692"/>
    </source>
</evidence>
<evidence type="ECO:0000259" key="8">
    <source>
        <dbReference type="Pfam" id="PF00482"/>
    </source>
</evidence>
<dbReference type="EMBL" id="DVNI01000094">
    <property type="protein sequence ID" value="HIU64521.1"/>
    <property type="molecule type" value="Genomic_DNA"/>
</dbReference>
<evidence type="ECO:0000256" key="1">
    <source>
        <dbReference type="ARBA" id="ARBA00004651"/>
    </source>
</evidence>
<keyword evidence="6 7" id="KW-0472">Membrane</keyword>
<feature type="transmembrane region" description="Helical" evidence="7">
    <location>
        <begin position="198"/>
        <end position="216"/>
    </location>
</feature>
<dbReference type="Gene3D" id="1.20.81.30">
    <property type="entry name" value="Type II secretion system (T2SS), domain F"/>
    <property type="match status" value="2"/>
</dbReference>
<evidence type="ECO:0000256" key="5">
    <source>
        <dbReference type="ARBA" id="ARBA00022989"/>
    </source>
</evidence>
<dbReference type="Pfam" id="PF00482">
    <property type="entry name" value="T2SSF"/>
    <property type="match status" value="2"/>
</dbReference>
<keyword evidence="3" id="KW-1003">Cell membrane</keyword>
<comment type="similarity">
    <text evidence="2">Belongs to the GSP F family.</text>
</comment>
<organism evidence="9 10">
    <name type="scientific">Candidatus Avacidaminococcus intestinavium</name>
    <dbReference type="NCBI Taxonomy" id="2840684"/>
    <lineage>
        <taxon>Bacteria</taxon>
        <taxon>Bacillati</taxon>
        <taxon>Bacillota</taxon>
        <taxon>Negativicutes</taxon>
        <taxon>Acidaminococcales</taxon>
        <taxon>Acidaminococcaceae</taxon>
        <taxon>Acidaminococcaceae incertae sedis</taxon>
        <taxon>Candidatus Avacidaminococcus</taxon>
    </lineage>
</organism>
<evidence type="ECO:0000256" key="7">
    <source>
        <dbReference type="SAM" id="Phobius"/>
    </source>
</evidence>
<name>A0A9D1SLE0_9FIRM</name>
<dbReference type="InterPro" id="IPR042094">
    <property type="entry name" value="T2SS_GspF_sf"/>
</dbReference>
<feature type="domain" description="Type II secretion system protein GspF" evidence="8">
    <location>
        <begin position="70"/>
        <end position="192"/>
    </location>
</feature>
<dbReference type="PRINTS" id="PR00812">
    <property type="entry name" value="BCTERIALGSPF"/>
</dbReference>
<evidence type="ECO:0000313" key="9">
    <source>
        <dbReference type="EMBL" id="HIU64521.1"/>
    </source>
</evidence>
<gene>
    <name evidence="9" type="ORF">IAB06_05770</name>
</gene>
<evidence type="ECO:0000256" key="2">
    <source>
        <dbReference type="ARBA" id="ARBA00005745"/>
    </source>
</evidence>
<evidence type="ECO:0000256" key="6">
    <source>
        <dbReference type="ARBA" id="ARBA00023136"/>
    </source>
</evidence>
<feature type="domain" description="Type II secretion system protein GspF" evidence="8">
    <location>
        <begin position="266"/>
        <end position="389"/>
    </location>
</feature>
<dbReference type="InterPro" id="IPR018076">
    <property type="entry name" value="T2SS_GspF_dom"/>
</dbReference>
<reference evidence="9" key="2">
    <citation type="journal article" date="2021" name="PeerJ">
        <title>Extensive microbial diversity within the chicken gut microbiome revealed by metagenomics and culture.</title>
        <authorList>
            <person name="Gilroy R."/>
            <person name="Ravi A."/>
            <person name="Getino M."/>
            <person name="Pursley I."/>
            <person name="Horton D.L."/>
            <person name="Alikhan N.F."/>
            <person name="Baker D."/>
            <person name="Gharbi K."/>
            <person name="Hall N."/>
            <person name="Watson M."/>
            <person name="Adriaenssens E.M."/>
            <person name="Foster-Nyarko E."/>
            <person name="Jarju S."/>
            <person name="Secka A."/>
            <person name="Antonio M."/>
            <person name="Oren A."/>
            <person name="Chaudhuri R.R."/>
            <person name="La Ragione R."/>
            <person name="Hildebrand F."/>
            <person name="Pallen M.J."/>
        </authorList>
    </citation>
    <scope>NUCLEOTIDE SEQUENCE</scope>
    <source>
        <strain evidence="9">CHK160-1198</strain>
    </source>
</reference>
<proteinExistence type="inferred from homology"/>
<dbReference type="GO" id="GO:0005886">
    <property type="term" value="C:plasma membrane"/>
    <property type="evidence" value="ECO:0007669"/>
    <property type="project" value="UniProtKB-SubCell"/>
</dbReference>
<protein>
    <submittedName>
        <fullName evidence="9">Type II secretion system F family protein</fullName>
    </submittedName>
</protein>
<comment type="subcellular location">
    <subcellularLocation>
        <location evidence="1">Cell membrane</location>
        <topology evidence="1">Multi-pass membrane protein</topology>
    </subcellularLocation>
</comment>
<reference evidence="9" key="1">
    <citation type="submission" date="2020-10" db="EMBL/GenBank/DDBJ databases">
        <authorList>
            <person name="Gilroy R."/>
        </authorList>
    </citation>
    <scope>NUCLEOTIDE SEQUENCE</scope>
    <source>
        <strain evidence="9">CHK160-1198</strain>
    </source>
</reference>
<dbReference type="PANTHER" id="PTHR30012">
    <property type="entry name" value="GENERAL SECRETION PATHWAY PROTEIN"/>
    <property type="match status" value="1"/>
</dbReference>
<comment type="caution">
    <text evidence="9">The sequence shown here is derived from an EMBL/GenBank/DDBJ whole genome shotgun (WGS) entry which is preliminary data.</text>
</comment>
<accession>A0A9D1SLE0</accession>
<dbReference type="Proteomes" id="UP000824099">
    <property type="component" value="Unassembled WGS sequence"/>
</dbReference>
<keyword evidence="4 7" id="KW-0812">Transmembrane</keyword>